<evidence type="ECO:0000313" key="2">
    <source>
        <dbReference type="EMBL" id="GIQ67427.1"/>
    </source>
</evidence>
<sequence length="223" mass="25485">MAACAISNKVDQQHWEQREQMYMERFGRYDEKEAQIFPELLAITTEALDANPEQDFLGSLFMLLELGNHWKGQFFTPYNLCRAMADLTVIDVPRRIRQKGFVSVNDCASGAGALLIAFANAAKAKGVNYQQHVLFVGQDVDLTAVAMCYVQLSLLGCPGYVIVANTLTEPVVPPDSPMVWYTPMYFHKVWHWRRLFRELDHLTSTHKHEQEMIAEAPEQLTLF</sequence>
<dbReference type="SUPFAM" id="SSF53335">
    <property type="entry name" value="S-adenosyl-L-methionine-dependent methyltransferases"/>
    <property type="match status" value="1"/>
</dbReference>
<evidence type="ECO:0000313" key="3">
    <source>
        <dbReference type="Proteomes" id="UP000677918"/>
    </source>
</evidence>
<dbReference type="InterPro" id="IPR003356">
    <property type="entry name" value="DNA_methylase_A-5"/>
</dbReference>
<dbReference type="Proteomes" id="UP000677918">
    <property type="component" value="Unassembled WGS sequence"/>
</dbReference>
<accession>A0A8J4GYA6</accession>
<name>A0A8J4GYA6_9BACL</name>
<comment type="caution">
    <text evidence="2">The sequence shown here is derived from an EMBL/GenBank/DDBJ whole genome shotgun (WGS) entry which is preliminary data.</text>
</comment>
<gene>
    <name evidence="2" type="ORF">XYCOK13_02510</name>
</gene>
<reference evidence="2" key="1">
    <citation type="submission" date="2021-04" db="EMBL/GenBank/DDBJ databases">
        <title>Draft genome sequence of Xylanibacillus composti strain K13.</title>
        <authorList>
            <person name="Uke A."/>
            <person name="Chhe C."/>
            <person name="Baramee S."/>
            <person name="Kosugi A."/>
        </authorList>
    </citation>
    <scope>NUCLEOTIDE SEQUENCE</scope>
    <source>
        <strain evidence="2">K13</strain>
    </source>
</reference>
<organism evidence="2 3">
    <name type="scientific">Xylanibacillus composti</name>
    <dbReference type="NCBI Taxonomy" id="1572762"/>
    <lineage>
        <taxon>Bacteria</taxon>
        <taxon>Bacillati</taxon>
        <taxon>Bacillota</taxon>
        <taxon>Bacilli</taxon>
        <taxon>Bacillales</taxon>
        <taxon>Paenibacillaceae</taxon>
        <taxon>Xylanibacillus</taxon>
    </lineage>
</organism>
<evidence type="ECO:0000259" key="1">
    <source>
        <dbReference type="Pfam" id="PF02384"/>
    </source>
</evidence>
<dbReference type="RefSeq" id="WP_213410017.1">
    <property type="nucleotide sequence ID" value="NZ_BOVK01000003.1"/>
</dbReference>
<feature type="domain" description="DNA methylase adenine-specific" evidence="1">
    <location>
        <begin position="71"/>
        <end position="190"/>
    </location>
</feature>
<dbReference type="AlphaFoldDB" id="A0A8J4GYA6"/>
<dbReference type="EMBL" id="BOVK01000003">
    <property type="protein sequence ID" value="GIQ67427.1"/>
    <property type="molecule type" value="Genomic_DNA"/>
</dbReference>
<protein>
    <recommendedName>
        <fullName evidence="1">DNA methylase adenine-specific domain-containing protein</fullName>
    </recommendedName>
</protein>
<dbReference type="GO" id="GO:0008170">
    <property type="term" value="F:N-methyltransferase activity"/>
    <property type="evidence" value="ECO:0007669"/>
    <property type="project" value="InterPro"/>
</dbReference>
<dbReference type="Gene3D" id="3.40.50.150">
    <property type="entry name" value="Vaccinia Virus protein VP39"/>
    <property type="match status" value="1"/>
</dbReference>
<dbReference type="GO" id="GO:0003677">
    <property type="term" value="F:DNA binding"/>
    <property type="evidence" value="ECO:0007669"/>
    <property type="project" value="InterPro"/>
</dbReference>
<keyword evidence="3" id="KW-1185">Reference proteome</keyword>
<dbReference type="Pfam" id="PF02384">
    <property type="entry name" value="N6_Mtase"/>
    <property type="match status" value="1"/>
</dbReference>
<proteinExistence type="predicted"/>
<dbReference type="InterPro" id="IPR029063">
    <property type="entry name" value="SAM-dependent_MTases_sf"/>
</dbReference>